<name>A0A8T7LYF6_9CHLR</name>
<protein>
    <submittedName>
        <fullName evidence="1">HEAT repeat domain-containing protein</fullName>
    </submittedName>
</protein>
<evidence type="ECO:0000313" key="4">
    <source>
        <dbReference type="Proteomes" id="UP001431572"/>
    </source>
</evidence>
<dbReference type="SUPFAM" id="SSF48371">
    <property type="entry name" value="ARM repeat"/>
    <property type="match status" value="2"/>
</dbReference>
<dbReference type="PANTHER" id="PTHR12697:SF5">
    <property type="entry name" value="DEOXYHYPUSINE HYDROXYLASE"/>
    <property type="match status" value="1"/>
</dbReference>
<evidence type="ECO:0000313" key="3">
    <source>
        <dbReference type="Proteomes" id="UP000521676"/>
    </source>
</evidence>
<dbReference type="Gene3D" id="1.25.10.10">
    <property type="entry name" value="Leucine-rich Repeat Variant"/>
    <property type="match status" value="2"/>
</dbReference>
<dbReference type="PANTHER" id="PTHR12697">
    <property type="entry name" value="PBS LYASE HEAT-LIKE PROTEIN"/>
    <property type="match status" value="1"/>
</dbReference>
<dbReference type="Pfam" id="PF03130">
    <property type="entry name" value="HEAT_PBS"/>
    <property type="match status" value="1"/>
</dbReference>
<dbReference type="Pfam" id="PF13646">
    <property type="entry name" value="HEAT_2"/>
    <property type="match status" value="2"/>
</dbReference>
<dbReference type="EMBL" id="JACATZ010000001">
    <property type="protein sequence ID" value="NWJ46053.1"/>
    <property type="molecule type" value="Genomic_DNA"/>
</dbReference>
<gene>
    <name evidence="1" type="ORF">HXX08_09265</name>
    <name evidence="2" type="ORF">OZ401_001197</name>
</gene>
<dbReference type="RefSeq" id="WP_341469805.1">
    <property type="nucleotide sequence ID" value="NZ_CP128399.1"/>
</dbReference>
<evidence type="ECO:0000313" key="2">
    <source>
        <dbReference type="EMBL" id="WJW67913.1"/>
    </source>
</evidence>
<evidence type="ECO:0000313" key="1">
    <source>
        <dbReference type="EMBL" id="NWJ46053.1"/>
    </source>
</evidence>
<dbReference type="EMBL" id="CP128399">
    <property type="protein sequence ID" value="WJW67913.1"/>
    <property type="molecule type" value="Genomic_DNA"/>
</dbReference>
<dbReference type="GO" id="GO:0016491">
    <property type="term" value="F:oxidoreductase activity"/>
    <property type="evidence" value="ECO:0007669"/>
    <property type="project" value="TreeGrafter"/>
</dbReference>
<proteinExistence type="predicted"/>
<accession>A0A8T7LYF6</accession>
<dbReference type="InterPro" id="IPR011989">
    <property type="entry name" value="ARM-like"/>
</dbReference>
<reference evidence="2" key="2">
    <citation type="journal article" date="2024" name="Nature">
        <title>Anoxygenic phototroph of the Chloroflexota uses a type I reaction centre.</title>
        <authorList>
            <person name="Tsuji J.M."/>
            <person name="Shaw N.A."/>
            <person name="Nagashima S."/>
            <person name="Venkiteswaran J.J."/>
            <person name="Schiff S.L."/>
            <person name="Watanabe T."/>
            <person name="Fukui M."/>
            <person name="Hanada S."/>
            <person name="Tank M."/>
            <person name="Neufeld J.D."/>
        </authorList>
    </citation>
    <scope>NUCLEOTIDE SEQUENCE</scope>
    <source>
        <strain evidence="2">L227-S17</strain>
    </source>
</reference>
<dbReference type="Proteomes" id="UP001431572">
    <property type="component" value="Chromosome 1"/>
</dbReference>
<organism evidence="1 3">
    <name type="scientific">Candidatus Chlorohelix allophototropha</name>
    <dbReference type="NCBI Taxonomy" id="3003348"/>
    <lineage>
        <taxon>Bacteria</taxon>
        <taxon>Bacillati</taxon>
        <taxon>Chloroflexota</taxon>
        <taxon>Chloroflexia</taxon>
        <taxon>Candidatus Chloroheliales</taxon>
        <taxon>Candidatus Chloroheliaceae</taxon>
        <taxon>Candidatus Chlorohelix</taxon>
    </lineage>
</organism>
<dbReference type="SMART" id="SM00567">
    <property type="entry name" value="EZ_HEAT"/>
    <property type="match status" value="8"/>
</dbReference>
<keyword evidence="4" id="KW-1185">Reference proteome</keyword>
<dbReference type="Proteomes" id="UP000521676">
    <property type="component" value="Unassembled WGS sequence"/>
</dbReference>
<reference evidence="1 3" key="1">
    <citation type="submission" date="2020-06" db="EMBL/GenBank/DDBJ databases">
        <title>Anoxygenic phototrophic Chloroflexota member uses a Type I reaction center.</title>
        <authorList>
            <person name="Tsuji J.M."/>
            <person name="Shaw N.A."/>
            <person name="Nagashima S."/>
            <person name="Venkiteswaran J."/>
            <person name="Schiff S.L."/>
            <person name="Hanada S."/>
            <person name="Tank M."/>
            <person name="Neufeld J.D."/>
        </authorList>
    </citation>
    <scope>NUCLEOTIDE SEQUENCE [LARGE SCALE GENOMIC DNA]</scope>
    <source>
        <strain evidence="1">L227-S17</strain>
    </source>
</reference>
<dbReference type="InterPro" id="IPR004155">
    <property type="entry name" value="PBS_lyase_HEAT"/>
</dbReference>
<dbReference type="AlphaFoldDB" id="A0A8T7LYF6"/>
<sequence length="373" mass="40984">MSDKPDERNDIIPSVPAGRYVVRSERLIGRGLELANSILNKPARPAILDEIDRLIAQIPKDRCECRQLSFDFCDDGKYNRSVVEALVEIGESSVLPLINALNDEDSFVRGKAAEALGKIGDPRAVEPLILALNDEDSFVHYLAAIALGEIGDQRAVPPLIADLIESGNTEESAAAEALGKFGEPVMLLLTHTLKDEDSSMRYWAAWTLGKIKNPRAIEPLIYTLSDENFEVIEAAADALAGFGELSVLPLINALKINNIGIYSWSARALGRIKDPRAVPPLIAALRDEEDSNVRYRITWALGEIGDRRAVEHLILALNDEDSEVCFAAAGALVKIGDSRALPELQQIINSDIDERRRALALHTFEVIKAHRLN</sequence>
<dbReference type="InterPro" id="IPR016024">
    <property type="entry name" value="ARM-type_fold"/>
</dbReference>